<comment type="caution">
    <text evidence="7">The sequence shown here is derived from an EMBL/GenBank/DDBJ whole genome shotgun (WGS) entry which is preliminary data.</text>
</comment>
<comment type="similarity">
    <text evidence="2">Belongs to the acetate uptake transporter (AceTr) (TC 2.A.96) family.</text>
</comment>
<feature type="transmembrane region" description="Helical" evidence="6">
    <location>
        <begin position="54"/>
        <end position="75"/>
    </location>
</feature>
<comment type="subcellular location">
    <subcellularLocation>
        <location evidence="1">Membrane</location>
        <topology evidence="1">Multi-pass membrane protein</topology>
    </subcellularLocation>
</comment>
<dbReference type="GO" id="GO:0015123">
    <property type="term" value="F:acetate transmembrane transporter activity"/>
    <property type="evidence" value="ECO:0007669"/>
    <property type="project" value="TreeGrafter"/>
</dbReference>
<evidence type="ECO:0000256" key="2">
    <source>
        <dbReference type="ARBA" id="ARBA00005587"/>
    </source>
</evidence>
<dbReference type="Proteomes" id="UP000022910">
    <property type="component" value="Unassembled WGS sequence"/>
</dbReference>
<feature type="transmembrane region" description="Helical" evidence="6">
    <location>
        <begin position="183"/>
        <end position="203"/>
    </location>
</feature>
<dbReference type="PANTHER" id="PTHR31123">
    <property type="entry name" value="ACCUMULATION OF DYADS PROTEIN 2-RELATED"/>
    <property type="match status" value="1"/>
</dbReference>
<gene>
    <name evidence="7" type="ORF">RirG_160770</name>
</gene>
<evidence type="ECO:0000313" key="8">
    <source>
        <dbReference type="Proteomes" id="UP000022910"/>
    </source>
</evidence>
<feature type="transmembrane region" description="Helical" evidence="6">
    <location>
        <begin position="144"/>
        <end position="162"/>
    </location>
</feature>
<sequence length="220" mass="23783">MSTIEEGKRGEDKEVTPKVASAGPLGMWLSAFALSVFVLSINNAGSSYLQLPNITVGLALTYGGIVQICAGWWDLTVGNSFGATAFCSYGALWLSYAANFLFNLTDFVVPDDPFAVDHAIGISLIGWEIFTFLMTLAALKTNGASLLLFVFVNITFILLILGKFFQLNEDIKGPNGLTKAGGVFGIFVALTAWYNAFAGLITLENSYFTLPVYDLSRKNK</sequence>
<protein>
    <submittedName>
        <fullName evidence="7">Ato2p</fullName>
    </submittedName>
</protein>
<feature type="transmembrane region" description="Helical" evidence="6">
    <location>
        <begin position="114"/>
        <end position="138"/>
    </location>
</feature>
<dbReference type="NCBIfam" id="NF038013">
    <property type="entry name" value="AceTr_1"/>
    <property type="match status" value="1"/>
</dbReference>
<keyword evidence="4 6" id="KW-1133">Transmembrane helix</keyword>
<dbReference type="InterPro" id="IPR051633">
    <property type="entry name" value="AceTr"/>
</dbReference>
<keyword evidence="5 6" id="KW-0472">Membrane</keyword>
<dbReference type="Pfam" id="PF01184">
    <property type="entry name" value="Gpr1_Fun34_YaaH"/>
    <property type="match status" value="1"/>
</dbReference>
<dbReference type="GO" id="GO:0005886">
    <property type="term" value="C:plasma membrane"/>
    <property type="evidence" value="ECO:0007669"/>
    <property type="project" value="TreeGrafter"/>
</dbReference>
<accession>A0A015IZ15</accession>
<keyword evidence="3 6" id="KW-0812">Transmembrane</keyword>
<feature type="transmembrane region" description="Helical" evidence="6">
    <location>
        <begin position="81"/>
        <end position="102"/>
    </location>
</feature>
<feature type="transmembrane region" description="Helical" evidence="6">
    <location>
        <begin position="25"/>
        <end position="42"/>
    </location>
</feature>
<reference evidence="7 8" key="1">
    <citation type="submission" date="2014-02" db="EMBL/GenBank/DDBJ databases">
        <title>Single nucleus genome sequencing reveals high similarity among nuclei of an endomycorrhizal fungus.</title>
        <authorList>
            <person name="Lin K."/>
            <person name="Geurts R."/>
            <person name="Zhang Z."/>
            <person name="Limpens E."/>
            <person name="Saunders D.G."/>
            <person name="Mu D."/>
            <person name="Pang E."/>
            <person name="Cao H."/>
            <person name="Cha H."/>
            <person name="Lin T."/>
            <person name="Zhou Q."/>
            <person name="Shang Y."/>
            <person name="Li Y."/>
            <person name="Ivanov S."/>
            <person name="Sharma T."/>
            <person name="Velzen R.V."/>
            <person name="Ruijter N.D."/>
            <person name="Aanen D.K."/>
            <person name="Win J."/>
            <person name="Kamoun S."/>
            <person name="Bisseling T."/>
            <person name="Huang S."/>
        </authorList>
    </citation>
    <scope>NUCLEOTIDE SEQUENCE [LARGE SCALE GENOMIC DNA]</scope>
    <source>
        <strain evidence="8">DAOM197198w</strain>
    </source>
</reference>
<dbReference type="HOGENOM" id="CLU_051062_1_0_1"/>
<dbReference type="STRING" id="1432141.A0A015IZ15"/>
<name>A0A015IZ15_RHIIW</name>
<keyword evidence="8" id="KW-1185">Reference proteome</keyword>
<organism evidence="7 8">
    <name type="scientific">Rhizophagus irregularis (strain DAOM 197198w)</name>
    <name type="common">Glomus intraradices</name>
    <dbReference type="NCBI Taxonomy" id="1432141"/>
    <lineage>
        <taxon>Eukaryota</taxon>
        <taxon>Fungi</taxon>
        <taxon>Fungi incertae sedis</taxon>
        <taxon>Mucoromycota</taxon>
        <taxon>Glomeromycotina</taxon>
        <taxon>Glomeromycetes</taxon>
        <taxon>Glomerales</taxon>
        <taxon>Glomeraceae</taxon>
        <taxon>Rhizophagus</taxon>
    </lineage>
</organism>
<evidence type="ECO:0000256" key="5">
    <source>
        <dbReference type="ARBA" id="ARBA00023136"/>
    </source>
</evidence>
<evidence type="ECO:0000256" key="3">
    <source>
        <dbReference type="ARBA" id="ARBA00022692"/>
    </source>
</evidence>
<dbReference type="EMBL" id="JEMT01024693">
    <property type="protein sequence ID" value="EXX62522.1"/>
    <property type="molecule type" value="Genomic_DNA"/>
</dbReference>
<dbReference type="AlphaFoldDB" id="A0A015IZ15"/>
<proteinExistence type="inferred from homology"/>
<dbReference type="OMA" id="AMHWAIS"/>
<evidence type="ECO:0000256" key="6">
    <source>
        <dbReference type="SAM" id="Phobius"/>
    </source>
</evidence>
<dbReference type="OrthoDB" id="3648309at2759"/>
<evidence type="ECO:0000313" key="7">
    <source>
        <dbReference type="EMBL" id="EXX62522.1"/>
    </source>
</evidence>
<dbReference type="PANTHER" id="PTHR31123:SF1">
    <property type="entry name" value="ACCUMULATION OF DYADS PROTEIN 2-RELATED"/>
    <property type="match status" value="1"/>
</dbReference>
<evidence type="ECO:0000256" key="1">
    <source>
        <dbReference type="ARBA" id="ARBA00004141"/>
    </source>
</evidence>
<dbReference type="InterPro" id="IPR000791">
    <property type="entry name" value="Gpr1/Fun34/SatP-like"/>
</dbReference>
<evidence type="ECO:0000256" key="4">
    <source>
        <dbReference type="ARBA" id="ARBA00022989"/>
    </source>
</evidence>